<keyword evidence="3" id="KW-0809">Transit peptide</keyword>
<keyword evidence="5" id="KW-0411">Iron-sulfur</keyword>
<dbReference type="GO" id="GO:0008168">
    <property type="term" value="F:methyltransferase activity"/>
    <property type="evidence" value="ECO:0007669"/>
    <property type="project" value="InterPro"/>
</dbReference>
<dbReference type="VEuPathDB" id="FungiDB:AMAG_00810"/>
<dbReference type="PANTHER" id="PTHR13184">
    <property type="entry name" value="37S RIBOSOMAL PROTEIN S22"/>
    <property type="match status" value="1"/>
</dbReference>
<accession>A0A0L0RWT4</accession>
<dbReference type="InterPro" id="IPR015324">
    <property type="entry name" value="Ribosomal_Rsm22-like"/>
</dbReference>
<evidence type="ECO:0000313" key="9">
    <source>
        <dbReference type="EMBL" id="KNE54862.1"/>
    </source>
</evidence>
<evidence type="ECO:0000256" key="4">
    <source>
        <dbReference type="ARBA" id="ARBA00023004"/>
    </source>
</evidence>
<dbReference type="EMBL" id="GG745328">
    <property type="protein sequence ID" value="KNE54862.1"/>
    <property type="molecule type" value="Genomic_DNA"/>
</dbReference>
<dbReference type="OrthoDB" id="421327at2759"/>
<protein>
    <recommendedName>
        <fullName evidence="11">Ribosomal small subunit Rsm22</fullName>
    </recommendedName>
</protein>
<evidence type="ECO:0000256" key="5">
    <source>
        <dbReference type="ARBA" id="ARBA00023014"/>
    </source>
</evidence>
<reference evidence="9 10" key="1">
    <citation type="submission" date="2009-11" db="EMBL/GenBank/DDBJ databases">
        <title>Annotation of Allomyces macrogynus ATCC 38327.</title>
        <authorList>
            <consortium name="The Broad Institute Genome Sequencing Platform"/>
            <person name="Russ C."/>
            <person name="Cuomo C."/>
            <person name="Burger G."/>
            <person name="Gray M.W."/>
            <person name="Holland P.W.H."/>
            <person name="King N."/>
            <person name="Lang F.B.F."/>
            <person name="Roger A.J."/>
            <person name="Ruiz-Trillo I."/>
            <person name="Young S.K."/>
            <person name="Zeng Q."/>
            <person name="Gargeya S."/>
            <person name="Fitzgerald M."/>
            <person name="Haas B."/>
            <person name="Abouelleil A."/>
            <person name="Alvarado L."/>
            <person name="Arachchi H.M."/>
            <person name="Berlin A."/>
            <person name="Chapman S.B."/>
            <person name="Gearin G."/>
            <person name="Goldberg J."/>
            <person name="Griggs A."/>
            <person name="Gujja S."/>
            <person name="Hansen M."/>
            <person name="Heiman D."/>
            <person name="Howarth C."/>
            <person name="Larimer J."/>
            <person name="Lui A."/>
            <person name="MacDonald P.J.P."/>
            <person name="McCowen C."/>
            <person name="Montmayeur A."/>
            <person name="Murphy C."/>
            <person name="Neiman D."/>
            <person name="Pearson M."/>
            <person name="Priest M."/>
            <person name="Roberts A."/>
            <person name="Saif S."/>
            <person name="Shea T."/>
            <person name="Sisk P."/>
            <person name="Stolte C."/>
            <person name="Sykes S."/>
            <person name="Wortman J."/>
            <person name="Nusbaum C."/>
            <person name="Birren B."/>
        </authorList>
    </citation>
    <scope>NUCLEOTIDE SEQUENCE [LARGE SCALE GENOMIC DNA]</scope>
    <source>
        <strain evidence="9 10">ATCC 38327</strain>
    </source>
</reference>
<evidence type="ECO:0000256" key="7">
    <source>
        <dbReference type="ARBA" id="ARBA00045681"/>
    </source>
</evidence>
<keyword evidence="2" id="KW-0479">Metal-binding</keyword>
<feature type="compositionally biased region" description="Polar residues" evidence="8">
    <location>
        <begin position="18"/>
        <end position="27"/>
    </location>
</feature>
<proteinExistence type="predicted"/>
<dbReference type="Pfam" id="PF09243">
    <property type="entry name" value="Rsm22"/>
    <property type="match status" value="1"/>
</dbReference>
<dbReference type="GO" id="GO:0046872">
    <property type="term" value="F:metal ion binding"/>
    <property type="evidence" value="ECO:0007669"/>
    <property type="project" value="UniProtKB-KW"/>
</dbReference>
<dbReference type="AlphaFoldDB" id="A0A0L0RWT4"/>
<dbReference type="GO" id="GO:0015935">
    <property type="term" value="C:small ribosomal subunit"/>
    <property type="evidence" value="ECO:0007669"/>
    <property type="project" value="TreeGrafter"/>
</dbReference>
<dbReference type="PANTHER" id="PTHR13184:SF5">
    <property type="entry name" value="METHYLTRANSFERASE-LIKE PROTEIN 17, MITOCHONDRIAL"/>
    <property type="match status" value="1"/>
</dbReference>
<feature type="compositionally biased region" description="Basic and acidic residues" evidence="8">
    <location>
        <begin position="51"/>
        <end position="66"/>
    </location>
</feature>
<evidence type="ECO:0000256" key="3">
    <source>
        <dbReference type="ARBA" id="ARBA00022946"/>
    </source>
</evidence>
<keyword evidence="4" id="KW-0408">Iron</keyword>
<gene>
    <name evidence="9" type="ORF">AMAG_00810</name>
</gene>
<evidence type="ECO:0000256" key="1">
    <source>
        <dbReference type="ARBA" id="ARBA00004173"/>
    </source>
</evidence>
<evidence type="ECO:0000256" key="6">
    <source>
        <dbReference type="ARBA" id="ARBA00023128"/>
    </source>
</evidence>
<dbReference type="eggNOG" id="KOG2539">
    <property type="taxonomic scope" value="Eukaryota"/>
</dbReference>
<feature type="compositionally biased region" description="Basic residues" evidence="8">
    <location>
        <begin position="571"/>
        <end position="583"/>
    </location>
</feature>
<dbReference type="InterPro" id="IPR052571">
    <property type="entry name" value="Mt_RNA_Methyltransferase"/>
</dbReference>
<dbReference type="CDD" id="cd02440">
    <property type="entry name" value="AdoMet_MTases"/>
    <property type="match status" value="1"/>
</dbReference>
<reference evidence="10" key="2">
    <citation type="submission" date="2009-11" db="EMBL/GenBank/DDBJ databases">
        <title>The Genome Sequence of Allomyces macrogynus strain ATCC 38327.</title>
        <authorList>
            <consortium name="The Broad Institute Genome Sequencing Platform"/>
            <person name="Russ C."/>
            <person name="Cuomo C."/>
            <person name="Shea T."/>
            <person name="Young S.K."/>
            <person name="Zeng Q."/>
            <person name="Koehrsen M."/>
            <person name="Haas B."/>
            <person name="Borodovsky M."/>
            <person name="Guigo R."/>
            <person name="Alvarado L."/>
            <person name="Berlin A."/>
            <person name="Borenstein D."/>
            <person name="Chen Z."/>
            <person name="Engels R."/>
            <person name="Freedman E."/>
            <person name="Gellesch M."/>
            <person name="Goldberg J."/>
            <person name="Griggs A."/>
            <person name="Gujja S."/>
            <person name="Heiman D."/>
            <person name="Hepburn T."/>
            <person name="Howarth C."/>
            <person name="Jen D."/>
            <person name="Larson L."/>
            <person name="Lewis B."/>
            <person name="Mehta T."/>
            <person name="Park D."/>
            <person name="Pearson M."/>
            <person name="Roberts A."/>
            <person name="Saif S."/>
            <person name="Shenoy N."/>
            <person name="Sisk P."/>
            <person name="Stolte C."/>
            <person name="Sykes S."/>
            <person name="Walk T."/>
            <person name="White J."/>
            <person name="Yandava C."/>
            <person name="Burger G."/>
            <person name="Gray M.W."/>
            <person name="Holland P.W.H."/>
            <person name="King N."/>
            <person name="Lang F.B.F."/>
            <person name="Roger A.J."/>
            <person name="Ruiz-Trillo I."/>
            <person name="Lander E."/>
            <person name="Nusbaum C."/>
        </authorList>
    </citation>
    <scope>NUCLEOTIDE SEQUENCE [LARGE SCALE GENOMIC DNA]</scope>
    <source>
        <strain evidence="10">ATCC 38327</strain>
    </source>
</reference>
<dbReference type="GO" id="GO:0005739">
    <property type="term" value="C:mitochondrion"/>
    <property type="evidence" value="ECO:0007669"/>
    <property type="project" value="UniProtKB-SubCell"/>
</dbReference>
<evidence type="ECO:0000256" key="2">
    <source>
        <dbReference type="ARBA" id="ARBA00022723"/>
    </source>
</evidence>
<feature type="compositionally biased region" description="Basic and acidic residues" evidence="8">
    <location>
        <begin position="497"/>
        <end position="514"/>
    </location>
</feature>
<keyword evidence="6" id="KW-0496">Mitochondrion</keyword>
<evidence type="ECO:0000313" key="10">
    <source>
        <dbReference type="Proteomes" id="UP000054350"/>
    </source>
</evidence>
<dbReference type="STRING" id="578462.A0A0L0RWT4"/>
<dbReference type="InterPro" id="IPR029063">
    <property type="entry name" value="SAM-dependent_MTases_sf"/>
</dbReference>
<dbReference type="GO" id="GO:0003735">
    <property type="term" value="F:structural constituent of ribosome"/>
    <property type="evidence" value="ECO:0007669"/>
    <property type="project" value="TreeGrafter"/>
</dbReference>
<evidence type="ECO:0008006" key="11">
    <source>
        <dbReference type="Google" id="ProtNLM"/>
    </source>
</evidence>
<dbReference type="GO" id="GO:0051536">
    <property type="term" value="F:iron-sulfur cluster binding"/>
    <property type="evidence" value="ECO:0007669"/>
    <property type="project" value="UniProtKB-KW"/>
</dbReference>
<dbReference type="GO" id="GO:0006412">
    <property type="term" value="P:translation"/>
    <property type="evidence" value="ECO:0007669"/>
    <property type="project" value="InterPro"/>
</dbReference>
<dbReference type="Proteomes" id="UP000054350">
    <property type="component" value="Unassembled WGS sequence"/>
</dbReference>
<feature type="compositionally biased region" description="Pro residues" evidence="8">
    <location>
        <begin position="557"/>
        <end position="568"/>
    </location>
</feature>
<sequence>MMRRAFRHGAMLSATWTRRLQPSTTRTAAAVPASYHGDQQRRSSTATAPTTRDDDPTSSTRRDEPFATKQPISAPGSRRRDPKLVPFGSAKVDKDPHRHKSGMTVLPTALHDAVESVLQGTPGPDIRRHALRIFDSLRSTSGILDGKNAPTLYSLLHPELVLTKHHLAYDANLARAYLVSRMPHNFVAVDRALRELFKIRPDFIPASALDLGTGPGTAIWALRDTTAGASTHVTAVDVNTAMLGVAAEVGKAAKWHENVAFSEFVPANPNAAFDLTMAAYLLSEVEDPKMRANLIKTMWDLTGDTLVVVDRGTPLGFQRIVEVRDWVIKQGNGTVLAPCPHMNICPLANGKTRDWCHFAQRMQLPHKTQLVRKTPTNIDDVKFSYLILRKTTSSTDPSTAPTAPSPHPRVLSPPMKRGGHVLLDVCAPSGQAARLIVPKSMGKDIYKDARKVGWGDQWPHSAKVSVPNRGAGRFADVAEFTDVAIKKEKKVKKPKKPKAERVTVEESDASRGEPDLASLFEGMVPRPGRVVDARPPSAVDEGKAHNASTGGDGAPEGSPPAAPSPPPASRAGRRSPRRKLFTQ</sequence>
<comment type="function">
    <text evidence="7">Mitochondrial ribosome (mitoribosome) assembly factor. Binds at the interface of the head and body domains of the mitochondrial small ribosomal subunit (mt-SSU), occluding the mRNA channel and preventing compaction of the head domain towards the body. Probable inactive methyltransferase: retains the characteristic folding and ability to bind S-adenosyl-L-methionine, but it probably lost its methyltransferase activity.</text>
</comment>
<feature type="region of interest" description="Disordered" evidence="8">
    <location>
        <begin position="489"/>
        <end position="583"/>
    </location>
</feature>
<dbReference type="SUPFAM" id="SSF53335">
    <property type="entry name" value="S-adenosyl-L-methionine-dependent methyltransferases"/>
    <property type="match status" value="1"/>
</dbReference>
<evidence type="ECO:0000256" key="8">
    <source>
        <dbReference type="SAM" id="MobiDB-lite"/>
    </source>
</evidence>
<keyword evidence="10" id="KW-1185">Reference proteome</keyword>
<dbReference type="Gene3D" id="3.40.50.150">
    <property type="entry name" value="Vaccinia Virus protein VP39"/>
    <property type="match status" value="1"/>
</dbReference>
<feature type="region of interest" description="Disordered" evidence="8">
    <location>
        <begin position="18"/>
        <end position="102"/>
    </location>
</feature>
<dbReference type="OMA" id="NICPLAN"/>
<organism evidence="9 10">
    <name type="scientific">Allomyces macrogynus (strain ATCC 38327)</name>
    <name type="common">Allomyces javanicus var. macrogynus</name>
    <dbReference type="NCBI Taxonomy" id="578462"/>
    <lineage>
        <taxon>Eukaryota</taxon>
        <taxon>Fungi</taxon>
        <taxon>Fungi incertae sedis</taxon>
        <taxon>Blastocladiomycota</taxon>
        <taxon>Blastocladiomycetes</taxon>
        <taxon>Blastocladiales</taxon>
        <taxon>Blastocladiaceae</taxon>
        <taxon>Allomyces</taxon>
    </lineage>
</organism>
<comment type="subcellular location">
    <subcellularLocation>
        <location evidence="1">Mitochondrion</location>
    </subcellularLocation>
</comment>
<name>A0A0L0RWT4_ALLM3</name>